<keyword evidence="3" id="KW-1185">Reference proteome</keyword>
<gene>
    <name evidence="2" type="ORF">L9G74_19625</name>
</gene>
<dbReference type="RefSeq" id="WP_238898470.1">
    <property type="nucleotide sequence ID" value="NZ_JAKOGG010000025.1"/>
</dbReference>
<organism evidence="2 3">
    <name type="scientific">Shewanella electrica</name>
    <dbReference type="NCBI Taxonomy" id="515560"/>
    <lineage>
        <taxon>Bacteria</taxon>
        <taxon>Pseudomonadati</taxon>
        <taxon>Pseudomonadota</taxon>
        <taxon>Gammaproteobacteria</taxon>
        <taxon>Alteromonadales</taxon>
        <taxon>Shewanellaceae</taxon>
        <taxon>Shewanella</taxon>
    </lineage>
</organism>
<keyword evidence="1" id="KW-0732">Signal</keyword>
<proteinExistence type="predicted"/>
<accession>A0ABT2FQY2</accession>
<dbReference type="Gene3D" id="3.10.450.50">
    <property type="match status" value="1"/>
</dbReference>
<reference evidence="3" key="2">
    <citation type="submission" date="2023-07" db="EMBL/GenBank/DDBJ databases">
        <title>Shewanella mangrovi sp. nov., an acetaldehyde- degrading bacterium isolated from mangrove sediment.</title>
        <authorList>
            <person name="Liu Y."/>
        </authorList>
    </citation>
    <scope>NUCLEOTIDE SEQUENCE [LARGE SCALE GENOMIC DNA]</scope>
    <source>
        <strain evidence="3">C32</strain>
    </source>
</reference>
<evidence type="ECO:0000256" key="1">
    <source>
        <dbReference type="SAM" id="SignalP"/>
    </source>
</evidence>
<evidence type="ECO:0000313" key="3">
    <source>
        <dbReference type="Proteomes" id="UP001201549"/>
    </source>
</evidence>
<sequence>MKFLLTAFILLSLMITPSWAKTHQEQDQAALNAVYLQYAKAFAALDANELTPVYAENATYLPEQPSNGIIKGRAEVLALYQKFFDRVKKRRATLEVDFRVVDRQRHGNEVIDICYYMVRFHPPKDTEEPISEFAGKLVMVLKQDEKAQWQAVLDVSNRAEPQLYYDATPKPNWYYGEQFLPLKAPINP</sequence>
<feature type="signal peptide" evidence="1">
    <location>
        <begin position="1"/>
        <end position="20"/>
    </location>
</feature>
<dbReference type="Proteomes" id="UP001201549">
    <property type="component" value="Unassembled WGS sequence"/>
</dbReference>
<evidence type="ECO:0000313" key="2">
    <source>
        <dbReference type="EMBL" id="MCS4558653.1"/>
    </source>
</evidence>
<name>A0ABT2FQY2_9GAMM</name>
<comment type="caution">
    <text evidence="2">The sequence shown here is derived from an EMBL/GenBank/DDBJ whole genome shotgun (WGS) entry which is preliminary data.</text>
</comment>
<dbReference type="EMBL" id="JAKOGG010000025">
    <property type="protein sequence ID" value="MCS4558653.1"/>
    <property type="molecule type" value="Genomic_DNA"/>
</dbReference>
<protein>
    <submittedName>
        <fullName evidence="2">DUF4440 domain-containing protein</fullName>
    </submittedName>
</protein>
<feature type="chain" id="PRO_5045367108" evidence="1">
    <location>
        <begin position="21"/>
        <end position="188"/>
    </location>
</feature>
<reference evidence="2 3" key="1">
    <citation type="submission" date="2022-02" db="EMBL/GenBank/DDBJ databases">
        <authorList>
            <person name="Zhuang L."/>
        </authorList>
    </citation>
    <scope>NUCLEOTIDE SEQUENCE [LARGE SCALE GENOMIC DNA]</scope>
    <source>
        <strain evidence="2 3">C32</strain>
    </source>
</reference>
<dbReference type="SUPFAM" id="SSF54427">
    <property type="entry name" value="NTF2-like"/>
    <property type="match status" value="1"/>
</dbReference>
<dbReference type="InterPro" id="IPR032710">
    <property type="entry name" value="NTF2-like_dom_sf"/>
</dbReference>